<dbReference type="RefSeq" id="XP_010481072.1">
    <property type="nucleotide sequence ID" value="XM_010482770.1"/>
</dbReference>
<dbReference type="GeneID" id="104759893"/>
<dbReference type="InterPro" id="IPR036691">
    <property type="entry name" value="Endo/exonu/phosph_ase_sf"/>
</dbReference>
<accession>A0ABM0X5L0</accession>
<organism evidence="1 2">
    <name type="scientific">Camelina sativa</name>
    <name type="common">False flax</name>
    <name type="synonym">Myagrum sativum</name>
    <dbReference type="NCBI Taxonomy" id="90675"/>
    <lineage>
        <taxon>Eukaryota</taxon>
        <taxon>Viridiplantae</taxon>
        <taxon>Streptophyta</taxon>
        <taxon>Embryophyta</taxon>
        <taxon>Tracheophyta</taxon>
        <taxon>Spermatophyta</taxon>
        <taxon>Magnoliopsida</taxon>
        <taxon>eudicotyledons</taxon>
        <taxon>Gunneridae</taxon>
        <taxon>Pentapetalae</taxon>
        <taxon>rosids</taxon>
        <taxon>malvids</taxon>
        <taxon>Brassicales</taxon>
        <taxon>Brassicaceae</taxon>
        <taxon>Camelineae</taxon>
        <taxon>Camelina</taxon>
    </lineage>
</organism>
<reference evidence="1" key="1">
    <citation type="journal article" date="2014" name="Nat. Commun.">
        <title>The emerging biofuel crop Camelina sativa retains a highly undifferentiated hexaploid genome structure.</title>
        <authorList>
            <person name="Kagale S."/>
            <person name="Koh C."/>
            <person name="Nixon J."/>
            <person name="Bollina V."/>
            <person name="Clarke W.E."/>
            <person name="Tuteja R."/>
            <person name="Spillane C."/>
            <person name="Robinson S.J."/>
            <person name="Links M.G."/>
            <person name="Clarke C."/>
            <person name="Higgins E.E."/>
            <person name="Huebert T."/>
            <person name="Sharpe A.G."/>
            <person name="Parkin I.A."/>
        </authorList>
    </citation>
    <scope>NUCLEOTIDE SEQUENCE [LARGE SCALE GENOMIC DNA]</scope>
    <source>
        <strain evidence="1">cv. DH55</strain>
    </source>
</reference>
<protein>
    <submittedName>
        <fullName evidence="2">Uncharacterized protein LOC104759893</fullName>
    </submittedName>
</protein>
<dbReference type="SUPFAM" id="SSF56219">
    <property type="entry name" value="DNase I-like"/>
    <property type="match status" value="1"/>
</dbReference>
<proteinExistence type="predicted"/>
<name>A0ABM0X5L0_CAMSA</name>
<dbReference type="Proteomes" id="UP000694864">
    <property type="component" value="Chromosome 17"/>
</dbReference>
<dbReference type="PANTHER" id="PTHR33710:SF79">
    <property type="entry name" value="OS06G0205337 PROTEIN"/>
    <property type="match status" value="1"/>
</dbReference>
<evidence type="ECO:0000313" key="1">
    <source>
        <dbReference type="Proteomes" id="UP000694864"/>
    </source>
</evidence>
<gene>
    <name evidence="2" type="primary">LOC104759893</name>
</gene>
<dbReference type="PANTHER" id="PTHR33710">
    <property type="entry name" value="BNAC02G09200D PROTEIN"/>
    <property type="match status" value="1"/>
</dbReference>
<evidence type="ECO:0000313" key="2">
    <source>
        <dbReference type="RefSeq" id="XP_010481072.1"/>
    </source>
</evidence>
<sequence>MLANCGMIDFPYKGNFLSWVGKRRNRKRVRCPLDRAVSNEDWHQNFSHTSVEYLKLWGSDHRPGFKNIVKAGWGELTIEGPGDVHSKIVACRKAISLSKRENPGNAQQNIKSIKEKLDQAQNNDSMILEEELELKWQLCAAFREEELYWKQKSRVTWLKEGDRNTKFFHATTKQRRARNRICSIMNKDGALVEMEDGIEYVATQYFQDLFFASSISGVEEVLRPVKTKVTLEVNDSLTRPPSNGEIKKLFLA</sequence>
<reference evidence="2" key="2">
    <citation type="submission" date="2025-08" db="UniProtKB">
        <authorList>
            <consortium name="RefSeq"/>
        </authorList>
    </citation>
    <scope>IDENTIFICATION</scope>
    <source>
        <tissue evidence="2">Leaf</tissue>
    </source>
</reference>
<keyword evidence="1" id="KW-1185">Reference proteome</keyword>